<evidence type="ECO:0000313" key="18">
    <source>
        <dbReference type="Proteomes" id="UP001056132"/>
    </source>
</evidence>
<evidence type="ECO:0000256" key="1">
    <source>
        <dbReference type="ARBA" id="ARBA00000085"/>
    </source>
</evidence>
<evidence type="ECO:0000256" key="3">
    <source>
        <dbReference type="ARBA" id="ARBA00012438"/>
    </source>
</evidence>
<evidence type="ECO:0000256" key="4">
    <source>
        <dbReference type="ARBA" id="ARBA00022553"/>
    </source>
</evidence>
<evidence type="ECO:0000256" key="9">
    <source>
        <dbReference type="ARBA" id="ARBA00022840"/>
    </source>
</evidence>
<dbReference type="InterPro" id="IPR013727">
    <property type="entry name" value="2CSK_N"/>
</dbReference>
<evidence type="ECO:0000256" key="6">
    <source>
        <dbReference type="ARBA" id="ARBA00022692"/>
    </source>
</evidence>
<keyword evidence="4" id="KW-0597">Phosphoprotein</keyword>
<dbReference type="AlphaFoldDB" id="A0AAE9I2R2"/>
<dbReference type="PANTHER" id="PTHR45436">
    <property type="entry name" value="SENSOR HISTIDINE KINASE YKOH"/>
    <property type="match status" value="1"/>
</dbReference>
<proteinExistence type="predicted"/>
<dbReference type="GO" id="GO:0005886">
    <property type="term" value="C:plasma membrane"/>
    <property type="evidence" value="ECO:0007669"/>
    <property type="project" value="TreeGrafter"/>
</dbReference>
<keyword evidence="10 12" id="KW-1133">Transmembrane helix</keyword>
<dbReference type="GO" id="GO:0000155">
    <property type="term" value="F:phosphorelay sensor kinase activity"/>
    <property type="evidence" value="ECO:0007669"/>
    <property type="project" value="InterPro"/>
</dbReference>
<keyword evidence="9 16" id="KW-0067">ATP-binding</keyword>
<sequence length="464" mass="49948">MTLQRRLILAVLLGVAIAWSLTSVLIYLSTQEEINELYDTAMVRMAQQMQAMLPLINVGAVPQPPPQNGPLPGDADLGDMGDAGLGDLAIAAWRPGGEPLHIDPDGDRLPRAPHVKGFTNIAIDGVPWRLYYLDDPVEGWRVCVGQIQAEREELVVSYLQAQVLPWMLGVPLLMALVVWAVRVTLRPLRALSAAIAARAPGDPAPLELANVPPELVPLVGAMNTLLHRVSALIEHERQLTADAAHEMRTPLAALKAQWDVARQSNDPAERAQASANVEAGIDRLSHLVSQLLTMSRLEDEDAPPVRAAVDWHEIVQQVLSDCLTLSERRQVDMEVTWPAAIDPPLPVRGDPALLGIMLRNLMDNALRYSPAGTLVTLAFAPDAITVSDHGPGVAPGLLPRLGDRFFRGAGQREQGNGLGISIARRVATLHGLSLTFDNLASSGHTGLIATIRPATGQTPSPHSP</sequence>
<dbReference type="EMBL" id="CP097331">
    <property type="protein sequence ID" value="URF06392.1"/>
    <property type="molecule type" value="Genomic_DNA"/>
</dbReference>
<feature type="domain" description="HAMP" evidence="14">
    <location>
        <begin position="182"/>
        <end position="234"/>
    </location>
</feature>
<dbReference type="PROSITE" id="PS50885">
    <property type="entry name" value="HAMP"/>
    <property type="match status" value="1"/>
</dbReference>
<dbReference type="PANTHER" id="PTHR45436:SF14">
    <property type="entry name" value="SENSOR PROTEIN QSEC"/>
    <property type="match status" value="1"/>
</dbReference>
<dbReference type="SUPFAM" id="SSF55874">
    <property type="entry name" value="ATPase domain of HSP90 chaperone/DNA topoisomerase II/histidine kinase"/>
    <property type="match status" value="1"/>
</dbReference>
<keyword evidence="7" id="KW-0547">Nucleotide-binding</keyword>
<dbReference type="InterPro" id="IPR036097">
    <property type="entry name" value="HisK_dim/P_sf"/>
</dbReference>
<protein>
    <recommendedName>
        <fullName evidence="3">histidine kinase</fullName>
        <ecNumber evidence="3">2.7.13.3</ecNumber>
    </recommendedName>
</protein>
<evidence type="ECO:0000256" key="7">
    <source>
        <dbReference type="ARBA" id="ARBA00022741"/>
    </source>
</evidence>
<keyword evidence="5" id="KW-0808">Transferase</keyword>
<dbReference type="InterPro" id="IPR003594">
    <property type="entry name" value="HATPase_dom"/>
</dbReference>
<comment type="catalytic activity">
    <reaction evidence="1">
        <text>ATP + protein L-histidine = ADP + protein N-phospho-L-histidine.</text>
        <dbReference type="EC" id="2.7.13.3"/>
    </reaction>
</comment>
<dbReference type="CDD" id="cd00082">
    <property type="entry name" value="HisKA"/>
    <property type="match status" value="1"/>
</dbReference>
<evidence type="ECO:0000256" key="12">
    <source>
        <dbReference type="SAM" id="Phobius"/>
    </source>
</evidence>
<dbReference type="InterPro" id="IPR003660">
    <property type="entry name" value="HAMP_dom"/>
</dbReference>
<dbReference type="Proteomes" id="UP000318943">
    <property type="component" value="Unassembled WGS sequence"/>
</dbReference>
<feature type="domain" description="Histidine kinase" evidence="13">
    <location>
        <begin position="242"/>
        <end position="443"/>
    </location>
</feature>
<evidence type="ECO:0000313" key="16">
    <source>
        <dbReference type="EMBL" id="URF06392.1"/>
    </source>
</evidence>
<dbReference type="SUPFAM" id="SSF47384">
    <property type="entry name" value="Homodimeric domain of signal transducing histidine kinase"/>
    <property type="match status" value="1"/>
</dbReference>
<keyword evidence="6 12" id="KW-0812">Transmembrane</keyword>
<evidence type="ECO:0000259" key="14">
    <source>
        <dbReference type="PROSITE" id="PS50885"/>
    </source>
</evidence>
<keyword evidence="11" id="KW-0902">Two-component regulatory system</keyword>
<dbReference type="SMART" id="SM00388">
    <property type="entry name" value="HisKA"/>
    <property type="match status" value="1"/>
</dbReference>
<dbReference type="Pfam" id="PF08521">
    <property type="entry name" value="2CSK_N"/>
    <property type="match status" value="1"/>
</dbReference>
<comment type="subcellular location">
    <subcellularLocation>
        <location evidence="2">Membrane</location>
        <topology evidence="2">Multi-pass membrane protein</topology>
    </subcellularLocation>
</comment>
<dbReference type="Pfam" id="PF02518">
    <property type="entry name" value="HATPase_c"/>
    <property type="match status" value="1"/>
</dbReference>
<name>A0AAE9I2R2_9BURK</name>
<evidence type="ECO:0000256" key="8">
    <source>
        <dbReference type="ARBA" id="ARBA00022777"/>
    </source>
</evidence>
<dbReference type="InterPro" id="IPR003661">
    <property type="entry name" value="HisK_dim/P_dom"/>
</dbReference>
<dbReference type="RefSeq" id="WP_144203542.1">
    <property type="nucleotide sequence ID" value="NZ_CAJPVH010000116.1"/>
</dbReference>
<keyword evidence="8 15" id="KW-0418">Kinase</keyword>
<dbReference type="Proteomes" id="UP001056132">
    <property type="component" value="Chromosome 2"/>
</dbReference>
<dbReference type="EMBL" id="VCIZ01000032">
    <property type="protein sequence ID" value="TSP09238.1"/>
    <property type="molecule type" value="Genomic_DNA"/>
</dbReference>
<evidence type="ECO:0000256" key="10">
    <source>
        <dbReference type="ARBA" id="ARBA00022989"/>
    </source>
</evidence>
<dbReference type="SMART" id="SM00387">
    <property type="entry name" value="HATPase_c"/>
    <property type="match status" value="1"/>
</dbReference>
<evidence type="ECO:0000256" key="2">
    <source>
        <dbReference type="ARBA" id="ARBA00004141"/>
    </source>
</evidence>
<accession>A0AAE9I2R2</accession>
<dbReference type="GO" id="GO:0005524">
    <property type="term" value="F:ATP binding"/>
    <property type="evidence" value="ECO:0007669"/>
    <property type="project" value="UniProtKB-KW"/>
</dbReference>
<organism evidence="16 18">
    <name type="scientific">Cupriavidus campinensis</name>
    <dbReference type="NCBI Taxonomy" id="151783"/>
    <lineage>
        <taxon>Bacteria</taxon>
        <taxon>Pseudomonadati</taxon>
        <taxon>Pseudomonadota</taxon>
        <taxon>Betaproteobacteria</taxon>
        <taxon>Burkholderiales</taxon>
        <taxon>Burkholderiaceae</taxon>
        <taxon>Cupriavidus</taxon>
    </lineage>
</organism>
<dbReference type="Pfam" id="PF00512">
    <property type="entry name" value="HisKA"/>
    <property type="match status" value="1"/>
</dbReference>
<dbReference type="InterPro" id="IPR005467">
    <property type="entry name" value="His_kinase_dom"/>
</dbReference>
<dbReference type="Gene3D" id="3.30.565.10">
    <property type="entry name" value="Histidine kinase-like ATPase, C-terminal domain"/>
    <property type="match status" value="1"/>
</dbReference>
<dbReference type="Gene3D" id="1.10.287.130">
    <property type="match status" value="1"/>
</dbReference>
<feature type="transmembrane region" description="Helical" evidence="12">
    <location>
        <begin position="7"/>
        <end position="28"/>
    </location>
</feature>
<dbReference type="KEGG" id="ccam:M5D45_25125"/>
<reference evidence="15 17" key="1">
    <citation type="submission" date="2019-05" db="EMBL/GenBank/DDBJ databases">
        <title>Whole genome sequence analysis of Cupriavidus campinensis S14E4C strain.</title>
        <authorList>
            <person name="Abbaszade G."/>
            <person name="Szabo A."/>
            <person name="Toumi M."/>
            <person name="Toth E."/>
        </authorList>
    </citation>
    <scope>NUCLEOTIDE SEQUENCE [LARGE SCALE GENOMIC DNA]</scope>
    <source>
        <strain evidence="15 17">S14E4C</strain>
    </source>
</reference>
<dbReference type="Gene3D" id="1.20.5.1040">
    <property type="entry name" value="Sensor protein qsec"/>
    <property type="match status" value="2"/>
</dbReference>
<reference evidence="16" key="3">
    <citation type="submission" date="2022-05" db="EMBL/GenBank/DDBJ databases">
        <authorList>
            <person name="Kunte H.-J."/>
        </authorList>
    </citation>
    <scope>NUCLEOTIDE SEQUENCE</scope>
    <source>
        <strain evidence="16">G5</strain>
    </source>
</reference>
<evidence type="ECO:0000313" key="15">
    <source>
        <dbReference type="EMBL" id="TSP09238.1"/>
    </source>
</evidence>
<gene>
    <name evidence="15" type="ORF">FGG12_28790</name>
    <name evidence="16" type="ORF">M5D45_25125</name>
</gene>
<evidence type="ECO:0000313" key="17">
    <source>
        <dbReference type="Proteomes" id="UP000318943"/>
    </source>
</evidence>
<dbReference type="InterPro" id="IPR050428">
    <property type="entry name" value="TCS_sensor_his_kinase"/>
</dbReference>
<evidence type="ECO:0000259" key="13">
    <source>
        <dbReference type="PROSITE" id="PS50109"/>
    </source>
</evidence>
<keyword evidence="12" id="KW-0472">Membrane</keyword>
<reference evidence="16" key="2">
    <citation type="journal article" date="2022" name="Microbiol. Resour. Announc.">
        <title>Genome Sequence of Cupriavidus campinensis Strain G5, a Member of a Bacterial Consortium Capable of Polyethylene Degradation.</title>
        <authorList>
            <person name="Schneider B."/>
            <person name="Pfeiffer F."/>
            <person name="Dyall-Smith M."/>
            <person name="Kunte H.J."/>
        </authorList>
    </citation>
    <scope>NUCLEOTIDE SEQUENCE</scope>
    <source>
        <strain evidence="16">G5</strain>
    </source>
</reference>
<evidence type="ECO:0000256" key="5">
    <source>
        <dbReference type="ARBA" id="ARBA00022679"/>
    </source>
</evidence>
<dbReference type="InterPro" id="IPR036890">
    <property type="entry name" value="HATPase_C_sf"/>
</dbReference>
<dbReference type="EC" id="2.7.13.3" evidence="3"/>
<keyword evidence="17" id="KW-1185">Reference proteome</keyword>
<dbReference type="PROSITE" id="PS50109">
    <property type="entry name" value="HIS_KIN"/>
    <property type="match status" value="1"/>
</dbReference>
<evidence type="ECO:0000256" key="11">
    <source>
        <dbReference type="ARBA" id="ARBA00023012"/>
    </source>
</evidence>